<keyword evidence="6 9" id="KW-0443">Lipid metabolism</keyword>
<comment type="caution">
    <text evidence="13">The sequence shown here is derived from an EMBL/GenBank/DDBJ whole genome shotgun (WGS) entry which is preliminary data.</text>
</comment>
<accession>A0A2M8LWK5</accession>
<dbReference type="SUPFAM" id="SSF53901">
    <property type="entry name" value="Thiolase-like"/>
    <property type="match status" value="1"/>
</dbReference>
<dbReference type="InterPro" id="IPR016039">
    <property type="entry name" value="Thiolase-like"/>
</dbReference>
<evidence type="ECO:0000256" key="1">
    <source>
        <dbReference type="ARBA" id="ARBA00008642"/>
    </source>
</evidence>
<keyword evidence="8 9" id="KW-0012">Acyltransferase</keyword>
<feature type="domain" description="Beta-ketoacyl-[acyl-carrier-protein] synthase III N-terminal" evidence="12">
    <location>
        <begin position="106"/>
        <end position="186"/>
    </location>
</feature>
<dbReference type="EC" id="2.3.1.180" evidence="9"/>
<comment type="domain">
    <text evidence="9">The last Arg residue of the ACP-binding site is essential for the weak association between ACP/AcpP and FabH.</text>
</comment>
<comment type="subcellular location">
    <subcellularLocation>
        <location evidence="9">Cytoplasm</location>
    </subcellularLocation>
</comment>
<dbReference type="Gene3D" id="3.40.47.10">
    <property type="match status" value="1"/>
</dbReference>
<evidence type="ECO:0000256" key="10">
    <source>
        <dbReference type="SAM" id="MobiDB-lite"/>
    </source>
</evidence>
<dbReference type="HAMAP" id="MF_01815">
    <property type="entry name" value="FabH"/>
    <property type="match status" value="1"/>
</dbReference>
<feature type="active site" evidence="9">
    <location>
        <position position="254"/>
    </location>
</feature>
<evidence type="ECO:0000256" key="6">
    <source>
        <dbReference type="ARBA" id="ARBA00023098"/>
    </source>
</evidence>
<dbReference type="InterPro" id="IPR013747">
    <property type="entry name" value="ACP_syn_III_C"/>
</dbReference>
<evidence type="ECO:0000313" key="13">
    <source>
        <dbReference type="EMBL" id="PJE96352.1"/>
    </source>
</evidence>
<dbReference type="UniPathway" id="UPA00094"/>
<keyword evidence="5 9" id="KW-0276">Fatty acid metabolism</keyword>
<keyword evidence="2 9" id="KW-0963">Cytoplasm</keyword>
<feature type="compositionally biased region" description="Basic and acidic residues" evidence="10">
    <location>
        <begin position="335"/>
        <end position="350"/>
    </location>
</feature>
<dbReference type="NCBIfam" id="NF006829">
    <property type="entry name" value="PRK09352.1"/>
    <property type="match status" value="1"/>
</dbReference>
<evidence type="ECO:0000256" key="8">
    <source>
        <dbReference type="ARBA" id="ARBA00023315"/>
    </source>
</evidence>
<comment type="function">
    <text evidence="9">Catalyzes the condensation reaction of fatty acid synthesis by the addition to an acyl acceptor of two carbons from malonyl-ACP. Catalyzes the first condensation reaction which initiates fatty acid synthesis and may therefore play a role in governing the total rate of fatty acid production. Possesses both acetoacetyl-ACP synthase and acetyl transacylase activities. Its substrate specificity determines the biosynthesis of branched-chain and/or straight-chain of fatty acids.</text>
</comment>
<evidence type="ECO:0000256" key="4">
    <source>
        <dbReference type="ARBA" id="ARBA00022679"/>
    </source>
</evidence>
<gene>
    <name evidence="9" type="primary">fabH</name>
    <name evidence="13" type="ORF">CUT44_17640</name>
</gene>
<keyword evidence="9" id="KW-0511">Multifunctional enzyme</keyword>
<reference evidence="13 14" key="1">
    <citation type="submission" date="2017-11" db="EMBL/GenBank/DDBJ databases">
        <title>Streptomyces carmine sp. nov., a novel actinomycete isolated from Sophora alopecuroides in Xinjiang, China.</title>
        <authorList>
            <person name="Wang Y."/>
            <person name="Luo X."/>
            <person name="Wan C."/>
            <person name="Zhang L."/>
        </authorList>
    </citation>
    <scope>NUCLEOTIDE SEQUENCE [LARGE SCALE GENOMIC DNA]</scope>
    <source>
        <strain evidence="13 14">TRM SA0054</strain>
    </source>
</reference>
<dbReference type="GO" id="GO:0005737">
    <property type="term" value="C:cytoplasm"/>
    <property type="evidence" value="ECO:0007669"/>
    <property type="project" value="UniProtKB-SubCell"/>
</dbReference>
<dbReference type="GO" id="GO:0033818">
    <property type="term" value="F:beta-ketoacyl-acyl-carrier-protein synthase III activity"/>
    <property type="evidence" value="ECO:0007669"/>
    <property type="project" value="UniProtKB-UniRule"/>
</dbReference>
<keyword evidence="4 9" id="KW-0808">Transferase</keyword>
<dbReference type="CDD" id="cd00830">
    <property type="entry name" value="KAS_III"/>
    <property type="match status" value="1"/>
</dbReference>
<comment type="catalytic activity">
    <reaction evidence="9">
        <text>malonyl-[ACP] + acetyl-CoA + H(+) = 3-oxobutanoyl-[ACP] + CO2 + CoA</text>
        <dbReference type="Rhea" id="RHEA:12080"/>
        <dbReference type="Rhea" id="RHEA-COMP:9623"/>
        <dbReference type="Rhea" id="RHEA-COMP:9625"/>
        <dbReference type="ChEBI" id="CHEBI:15378"/>
        <dbReference type="ChEBI" id="CHEBI:16526"/>
        <dbReference type="ChEBI" id="CHEBI:57287"/>
        <dbReference type="ChEBI" id="CHEBI:57288"/>
        <dbReference type="ChEBI" id="CHEBI:78449"/>
        <dbReference type="ChEBI" id="CHEBI:78450"/>
        <dbReference type="EC" id="2.3.1.180"/>
    </reaction>
</comment>
<evidence type="ECO:0000313" key="14">
    <source>
        <dbReference type="Proteomes" id="UP000230407"/>
    </source>
</evidence>
<comment type="pathway">
    <text evidence="9">Lipid metabolism; fatty acid biosynthesis.</text>
</comment>
<feature type="region of interest" description="ACP-binding" evidence="9">
    <location>
        <begin position="255"/>
        <end position="259"/>
    </location>
</feature>
<evidence type="ECO:0000256" key="3">
    <source>
        <dbReference type="ARBA" id="ARBA00022516"/>
    </source>
</evidence>
<evidence type="ECO:0000256" key="5">
    <source>
        <dbReference type="ARBA" id="ARBA00022832"/>
    </source>
</evidence>
<feature type="active site" evidence="9">
    <location>
        <position position="284"/>
    </location>
</feature>
<keyword evidence="14" id="KW-1185">Reference proteome</keyword>
<comment type="subunit">
    <text evidence="9">Homodimer.</text>
</comment>
<dbReference type="Pfam" id="PF08541">
    <property type="entry name" value="ACP_syn_III_C"/>
    <property type="match status" value="1"/>
</dbReference>
<dbReference type="Pfam" id="PF08545">
    <property type="entry name" value="ACP_syn_III"/>
    <property type="match status" value="1"/>
</dbReference>
<dbReference type="GO" id="GO:0004315">
    <property type="term" value="F:3-oxoacyl-[acyl-carrier-protein] synthase activity"/>
    <property type="evidence" value="ECO:0007669"/>
    <property type="project" value="InterPro"/>
</dbReference>
<dbReference type="GO" id="GO:0044550">
    <property type="term" value="P:secondary metabolite biosynthetic process"/>
    <property type="evidence" value="ECO:0007669"/>
    <property type="project" value="TreeGrafter"/>
</dbReference>
<proteinExistence type="inferred from homology"/>
<keyword evidence="3 9" id="KW-0444">Lipid biosynthesis</keyword>
<evidence type="ECO:0000256" key="2">
    <source>
        <dbReference type="ARBA" id="ARBA00022490"/>
    </source>
</evidence>
<organism evidence="13 14">
    <name type="scientific">Streptomyces carminius</name>
    <dbReference type="NCBI Taxonomy" id="2665496"/>
    <lineage>
        <taxon>Bacteria</taxon>
        <taxon>Bacillati</taxon>
        <taxon>Actinomycetota</taxon>
        <taxon>Actinomycetes</taxon>
        <taxon>Kitasatosporales</taxon>
        <taxon>Streptomycetaceae</taxon>
        <taxon>Streptomyces</taxon>
    </lineage>
</organism>
<dbReference type="PANTHER" id="PTHR34069:SF2">
    <property type="entry name" value="BETA-KETOACYL-[ACYL-CARRIER-PROTEIN] SYNTHASE III"/>
    <property type="match status" value="1"/>
</dbReference>
<evidence type="ECO:0000256" key="9">
    <source>
        <dbReference type="HAMAP-Rule" id="MF_01815"/>
    </source>
</evidence>
<dbReference type="NCBIfam" id="TIGR00747">
    <property type="entry name" value="fabH"/>
    <property type="match status" value="1"/>
</dbReference>
<feature type="active site" evidence="9">
    <location>
        <position position="112"/>
    </location>
</feature>
<keyword evidence="7 9" id="KW-0275">Fatty acid biosynthesis</keyword>
<protein>
    <recommendedName>
        <fullName evidence="9">Beta-ketoacyl-[acyl-carrier-protein] synthase III</fullName>
        <shortName evidence="9">Beta-ketoacyl-ACP synthase III</shortName>
        <shortName evidence="9">KAS III</shortName>
        <ecNumber evidence="9">2.3.1.180</ecNumber>
    </recommendedName>
    <alternativeName>
        <fullName evidence="9">3-oxoacyl-[acyl-carrier-protein] synthase 3</fullName>
    </alternativeName>
    <alternativeName>
        <fullName evidence="9">3-oxoacyl-[acyl-carrier-protein] synthase III</fullName>
    </alternativeName>
</protein>
<dbReference type="EMBL" id="PGGW01000058">
    <property type="protein sequence ID" value="PJE96352.1"/>
    <property type="molecule type" value="Genomic_DNA"/>
</dbReference>
<name>A0A2M8LWK5_9ACTN</name>
<dbReference type="Proteomes" id="UP000230407">
    <property type="component" value="Unassembled WGS sequence"/>
</dbReference>
<dbReference type="GO" id="GO:0006633">
    <property type="term" value="P:fatty acid biosynthetic process"/>
    <property type="evidence" value="ECO:0007669"/>
    <property type="project" value="UniProtKB-UniRule"/>
</dbReference>
<feature type="region of interest" description="Disordered" evidence="10">
    <location>
        <begin position="331"/>
        <end position="350"/>
    </location>
</feature>
<dbReference type="RefSeq" id="WP_100202846.1">
    <property type="nucleotide sequence ID" value="NZ_PGGW01000058.1"/>
</dbReference>
<dbReference type="InterPro" id="IPR013751">
    <property type="entry name" value="ACP_syn_III_N"/>
</dbReference>
<evidence type="ECO:0000256" key="7">
    <source>
        <dbReference type="ARBA" id="ARBA00023160"/>
    </source>
</evidence>
<evidence type="ECO:0000259" key="12">
    <source>
        <dbReference type="Pfam" id="PF08545"/>
    </source>
</evidence>
<dbReference type="PANTHER" id="PTHR34069">
    <property type="entry name" value="3-OXOACYL-[ACYL-CARRIER-PROTEIN] SYNTHASE 3"/>
    <property type="match status" value="1"/>
</dbReference>
<sequence length="350" mass="35634">MNRAAVLTGIGSRLPSRAVSNDELAASLDTSDEWIRSRTGVGRRYFAAPGTATSDLAVGAGARALASAGDPAVDAVLVATTTPDRPCPATAPLVAARLGLSGTPAYDVSAVCTGFVYGLATAAGLICAGIAGRVLVIGAETFSSILDPRDRTTSVIFGDGAGAVVLRAGDPAEPGALGPFDLGSEGEGGDLITVLAGGSRQRLSGVEPGPGDHYFTMAGKKVFRLAVERMSHSARTVLDRAGWKTGDVDRLVGHQANARITRHLAEELGIPPERCVSNIAEVGNTAAASIPLALDQAHAAGGIGPGDRVLLTAFGGGLTWGSTVLTWPVIARPGDGPHETDPHERAGVRR</sequence>
<comment type="similarity">
    <text evidence="1 9">Belongs to the thiolase-like superfamily. FabH family.</text>
</comment>
<feature type="domain" description="Beta-ketoacyl-[acyl-carrier-protein] synthase III C-terminal" evidence="11">
    <location>
        <begin position="238"/>
        <end position="327"/>
    </location>
</feature>
<evidence type="ECO:0000259" key="11">
    <source>
        <dbReference type="Pfam" id="PF08541"/>
    </source>
</evidence>
<dbReference type="InterPro" id="IPR004655">
    <property type="entry name" value="FabH"/>
</dbReference>
<dbReference type="AlphaFoldDB" id="A0A2M8LWK5"/>